<evidence type="ECO:0000313" key="2">
    <source>
        <dbReference type="Proteomes" id="UP001432027"/>
    </source>
</evidence>
<comment type="caution">
    <text evidence="1">The sequence shown here is derived from an EMBL/GenBank/DDBJ whole genome shotgun (WGS) entry which is preliminary data.</text>
</comment>
<accession>A0AAV5THK1</accession>
<evidence type="ECO:0000313" key="1">
    <source>
        <dbReference type="EMBL" id="GMS93809.1"/>
    </source>
</evidence>
<feature type="non-terminal residue" evidence="1">
    <location>
        <position position="1"/>
    </location>
</feature>
<dbReference type="InterPro" id="IPR029044">
    <property type="entry name" value="Nucleotide-diphossugar_trans"/>
</dbReference>
<dbReference type="PANTHER" id="PTHR47411:SF3">
    <property type="entry name" value="I-BETA-1,3-N-ACETYLGLUCOSAMINYLTRANSFERASE"/>
    <property type="match status" value="1"/>
</dbReference>
<dbReference type="Pfam" id="PF13896">
    <property type="entry name" value="Glyco_transf_49"/>
    <property type="match status" value="1"/>
</dbReference>
<dbReference type="EMBL" id="BTSX01000004">
    <property type="protein sequence ID" value="GMS93809.1"/>
    <property type="molecule type" value="Genomic_DNA"/>
</dbReference>
<dbReference type="SUPFAM" id="SSF53448">
    <property type="entry name" value="Nucleotide-diphospho-sugar transferases"/>
    <property type="match status" value="1"/>
</dbReference>
<name>A0AAV5THK1_9BILA</name>
<protein>
    <submittedName>
        <fullName evidence="1">Uncharacterized protein</fullName>
    </submittedName>
</protein>
<keyword evidence="2" id="KW-1185">Reference proteome</keyword>
<dbReference type="PANTHER" id="PTHR47411">
    <property type="entry name" value="B3GNT1, BETA-1,3-N-ACETYLGUCOSAMINYLTRANSFERASE 1, HOMOLOG"/>
    <property type="match status" value="1"/>
</dbReference>
<reference evidence="1" key="1">
    <citation type="submission" date="2023-10" db="EMBL/GenBank/DDBJ databases">
        <title>Genome assembly of Pristionchus species.</title>
        <authorList>
            <person name="Yoshida K."/>
            <person name="Sommer R.J."/>
        </authorList>
    </citation>
    <scope>NUCLEOTIDE SEQUENCE</scope>
    <source>
        <strain evidence="1">RS0144</strain>
    </source>
</reference>
<proteinExistence type="predicted"/>
<gene>
    <name evidence="1" type="ORF">PENTCL1PPCAC_15984</name>
</gene>
<organism evidence="1 2">
    <name type="scientific">Pristionchus entomophagus</name>
    <dbReference type="NCBI Taxonomy" id="358040"/>
    <lineage>
        <taxon>Eukaryota</taxon>
        <taxon>Metazoa</taxon>
        <taxon>Ecdysozoa</taxon>
        <taxon>Nematoda</taxon>
        <taxon>Chromadorea</taxon>
        <taxon>Rhabditida</taxon>
        <taxon>Rhabditina</taxon>
        <taxon>Diplogasteromorpha</taxon>
        <taxon>Diplogasteroidea</taxon>
        <taxon>Neodiplogasteridae</taxon>
        <taxon>Pristionchus</taxon>
    </lineage>
</organism>
<dbReference type="AlphaFoldDB" id="A0AAV5THK1"/>
<sequence>LKNRKYWEFQFAGLRNVPLFDENFPYRADNNLELRWEVCRAGYRLTSVDDLFVYHTLSDEKHGKDDVKKKWVMKRRNYDRFVQAKRELVQRMDMLYPTTKDECPV</sequence>
<dbReference type="Proteomes" id="UP001432027">
    <property type="component" value="Unassembled WGS sequence"/>
</dbReference>